<comment type="caution">
    <text evidence="8">The sequence shown here is derived from an EMBL/GenBank/DDBJ whole genome shotgun (WGS) entry which is preliminary data.</text>
</comment>
<dbReference type="HAMAP" id="MF_01877">
    <property type="entry name" value="16SrRNA_methyltr_I"/>
    <property type="match status" value="1"/>
</dbReference>
<dbReference type="InterPro" id="IPR035996">
    <property type="entry name" value="4pyrrol_Methylase_sf"/>
</dbReference>
<evidence type="ECO:0000256" key="1">
    <source>
        <dbReference type="ARBA" id="ARBA00022490"/>
    </source>
</evidence>
<dbReference type="Proteomes" id="UP000230683">
    <property type="component" value="Unassembled WGS sequence"/>
</dbReference>
<dbReference type="AlphaFoldDB" id="A0A2M7X4B9"/>
<evidence type="ECO:0000259" key="7">
    <source>
        <dbReference type="Pfam" id="PF00590"/>
    </source>
</evidence>
<dbReference type="GO" id="GO:0005737">
    <property type="term" value="C:cytoplasm"/>
    <property type="evidence" value="ECO:0007669"/>
    <property type="project" value="UniProtKB-SubCell"/>
</dbReference>
<dbReference type="CDD" id="cd11648">
    <property type="entry name" value="RsmI"/>
    <property type="match status" value="1"/>
</dbReference>
<dbReference type="InterPro" id="IPR014777">
    <property type="entry name" value="4pyrrole_Mease_sub1"/>
</dbReference>
<dbReference type="InterPro" id="IPR000878">
    <property type="entry name" value="4pyrrol_Mease"/>
</dbReference>
<dbReference type="EMBL" id="PFWY01000055">
    <property type="protein sequence ID" value="PJA40988.1"/>
    <property type="molecule type" value="Genomic_DNA"/>
</dbReference>
<keyword evidence="3 6" id="KW-0489">Methyltransferase</keyword>
<dbReference type="Gene3D" id="3.30.950.10">
    <property type="entry name" value="Methyltransferase, Cobalt-precorrin-4 Transmethylase, Domain 2"/>
    <property type="match status" value="1"/>
</dbReference>
<dbReference type="NCBIfam" id="TIGR00096">
    <property type="entry name" value="16S rRNA (cytidine(1402)-2'-O)-methyltransferase"/>
    <property type="match status" value="1"/>
</dbReference>
<comment type="similarity">
    <text evidence="6">Belongs to the methyltransferase superfamily. RsmI family.</text>
</comment>
<evidence type="ECO:0000256" key="3">
    <source>
        <dbReference type="ARBA" id="ARBA00022603"/>
    </source>
</evidence>
<dbReference type="GO" id="GO:0070677">
    <property type="term" value="F:rRNA (cytosine-2'-O-)-methyltransferase activity"/>
    <property type="evidence" value="ECO:0007669"/>
    <property type="project" value="UniProtKB-UniRule"/>
</dbReference>
<organism evidence="8 9">
    <name type="scientific">candidate division WWE3 bacterium CG_4_9_14_3_um_filter_34_6</name>
    <dbReference type="NCBI Taxonomy" id="1975079"/>
    <lineage>
        <taxon>Bacteria</taxon>
        <taxon>Katanobacteria</taxon>
    </lineage>
</organism>
<dbReference type="SUPFAM" id="SSF53790">
    <property type="entry name" value="Tetrapyrrole methylase"/>
    <property type="match status" value="1"/>
</dbReference>
<protein>
    <recommendedName>
        <fullName evidence="6">Ribosomal RNA small subunit methyltransferase I</fullName>
        <ecNumber evidence="6">2.1.1.198</ecNumber>
    </recommendedName>
    <alternativeName>
        <fullName evidence="6">16S rRNA 2'-O-ribose C1402 methyltransferase</fullName>
    </alternativeName>
    <alternativeName>
        <fullName evidence="6">rRNA (cytidine-2'-O-)-methyltransferase RsmI</fullName>
    </alternativeName>
</protein>
<keyword evidence="1 6" id="KW-0963">Cytoplasm</keyword>
<reference evidence="9" key="1">
    <citation type="submission" date="2017-09" db="EMBL/GenBank/DDBJ databases">
        <title>Depth-based differentiation of microbial function through sediment-hosted aquifers and enrichment of novel symbionts in the deep terrestrial subsurface.</title>
        <authorList>
            <person name="Probst A.J."/>
            <person name="Ladd B."/>
            <person name="Jarett J.K."/>
            <person name="Geller-Mcgrath D.E."/>
            <person name="Sieber C.M.K."/>
            <person name="Emerson J.B."/>
            <person name="Anantharaman K."/>
            <person name="Thomas B.C."/>
            <person name="Malmstrom R."/>
            <person name="Stieglmeier M."/>
            <person name="Klingl A."/>
            <person name="Woyke T."/>
            <person name="Ryan C.M."/>
            <person name="Banfield J.F."/>
        </authorList>
    </citation>
    <scope>NUCLEOTIDE SEQUENCE [LARGE SCALE GENOMIC DNA]</scope>
</reference>
<keyword evidence="4 6" id="KW-0808">Transferase</keyword>
<evidence type="ECO:0000256" key="6">
    <source>
        <dbReference type="HAMAP-Rule" id="MF_01877"/>
    </source>
</evidence>
<dbReference type="FunFam" id="3.40.1010.10:FF:000007">
    <property type="entry name" value="Ribosomal RNA small subunit methyltransferase I"/>
    <property type="match status" value="1"/>
</dbReference>
<proteinExistence type="inferred from homology"/>
<keyword evidence="5 6" id="KW-0949">S-adenosyl-L-methionine</keyword>
<dbReference type="InterPro" id="IPR014776">
    <property type="entry name" value="4pyrrole_Mease_sub2"/>
</dbReference>
<dbReference type="PANTHER" id="PTHR46111">
    <property type="entry name" value="RIBOSOMAL RNA SMALL SUBUNIT METHYLTRANSFERASE I"/>
    <property type="match status" value="1"/>
</dbReference>
<dbReference type="PROSITE" id="PS01296">
    <property type="entry name" value="RSMI"/>
    <property type="match status" value="1"/>
</dbReference>
<dbReference type="Gene3D" id="3.40.1010.10">
    <property type="entry name" value="Cobalt-precorrin-4 Transmethylase, Domain 1"/>
    <property type="match status" value="1"/>
</dbReference>
<dbReference type="Pfam" id="PF00590">
    <property type="entry name" value="TP_methylase"/>
    <property type="match status" value="1"/>
</dbReference>
<sequence length="238" mass="26746">MATLFIVPTPIGNLGDITRRSVDILKSTKIILSEDTRVTKKLMKLLEINYSDKRFISYFEHNEEHKISEIINLLELENDIALVSDAGTPIISDPGYKLVREVKRANCADIAVLPGATSVTTALVASTFPPDKFTYLGFLSKKTGEKEKLFKSVIESHRHIKSTYIAFESGYRILKTLKLMQNIYGENVQVALCRELTKLHESVELGACSEIIDMIEVKKLNLKGELVLVFNILEDKNG</sequence>
<comment type="catalytic activity">
    <reaction evidence="6">
        <text>cytidine(1402) in 16S rRNA + S-adenosyl-L-methionine = 2'-O-methylcytidine(1402) in 16S rRNA + S-adenosyl-L-homocysteine + H(+)</text>
        <dbReference type="Rhea" id="RHEA:42924"/>
        <dbReference type="Rhea" id="RHEA-COMP:10285"/>
        <dbReference type="Rhea" id="RHEA-COMP:10286"/>
        <dbReference type="ChEBI" id="CHEBI:15378"/>
        <dbReference type="ChEBI" id="CHEBI:57856"/>
        <dbReference type="ChEBI" id="CHEBI:59789"/>
        <dbReference type="ChEBI" id="CHEBI:74495"/>
        <dbReference type="ChEBI" id="CHEBI:82748"/>
        <dbReference type="EC" id="2.1.1.198"/>
    </reaction>
</comment>
<evidence type="ECO:0000313" key="8">
    <source>
        <dbReference type="EMBL" id="PJA40988.1"/>
    </source>
</evidence>
<keyword evidence="2 6" id="KW-0698">rRNA processing</keyword>
<name>A0A2M7X4B9_UNCKA</name>
<evidence type="ECO:0000256" key="4">
    <source>
        <dbReference type="ARBA" id="ARBA00022679"/>
    </source>
</evidence>
<dbReference type="InterPro" id="IPR018063">
    <property type="entry name" value="SAM_MeTrfase_RsmI_CS"/>
</dbReference>
<dbReference type="PANTHER" id="PTHR46111:SF1">
    <property type="entry name" value="RIBOSOMAL RNA SMALL SUBUNIT METHYLTRANSFERASE I"/>
    <property type="match status" value="1"/>
</dbReference>
<evidence type="ECO:0000256" key="2">
    <source>
        <dbReference type="ARBA" id="ARBA00022552"/>
    </source>
</evidence>
<dbReference type="InterPro" id="IPR008189">
    <property type="entry name" value="rRNA_ssu_MeTfrase_I"/>
</dbReference>
<accession>A0A2M7X4B9</accession>
<evidence type="ECO:0000313" key="9">
    <source>
        <dbReference type="Proteomes" id="UP000230683"/>
    </source>
</evidence>
<dbReference type="EC" id="2.1.1.198" evidence="6"/>
<gene>
    <name evidence="6 8" type="primary">rsmI</name>
    <name evidence="8" type="ORF">CO178_01145</name>
</gene>
<dbReference type="PIRSF" id="PIRSF005917">
    <property type="entry name" value="MTase_YraL"/>
    <property type="match status" value="1"/>
</dbReference>
<feature type="domain" description="Tetrapyrrole methylase" evidence="7">
    <location>
        <begin position="3"/>
        <end position="210"/>
    </location>
</feature>
<comment type="subcellular location">
    <subcellularLocation>
        <location evidence="6">Cytoplasm</location>
    </subcellularLocation>
</comment>
<comment type="function">
    <text evidence="6">Catalyzes the 2'-O-methylation of the ribose of cytidine 1402 (C1402) in 16S rRNA.</text>
</comment>
<evidence type="ECO:0000256" key="5">
    <source>
        <dbReference type="ARBA" id="ARBA00022691"/>
    </source>
</evidence>